<evidence type="ECO:0000313" key="1">
    <source>
        <dbReference type="EMBL" id="KAJ8874110.1"/>
    </source>
</evidence>
<evidence type="ECO:0000313" key="2">
    <source>
        <dbReference type="Proteomes" id="UP001159363"/>
    </source>
</evidence>
<protein>
    <submittedName>
        <fullName evidence="1">Uncharacterized protein</fullName>
    </submittedName>
</protein>
<accession>A0ABQ9GQ01</accession>
<dbReference type="EMBL" id="JARBHB010000010">
    <property type="protein sequence ID" value="KAJ8874110.1"/>
    <property type="molecule type" value="Genomic_DNA"/>
</dbReference>
<name>A0ABQ9GQ01_9NEOP</name>
<proteinExistence type="predicted"/>
<organism evidence="1 2">
    <name type="scientific">Dryococelus australis</name>
    <dbReference type="NCBI Taxonomy" id="614101"/>
    <lineage>
        <taxon>Eukaryota</taxon>
        <taxon>Metazoa</taxon>
        <taxon>Ecdysozoa</taxon>
        <taxon>Arthropoda</taxon>
        <taxon>Hexapoda</taxon>
        <taxon>Insecta</taxon>
        <taxon>Pterygota</taxon>
        <taxon>Neoptera</taxon>
        <taxon>Polyneoptera</taxon>
        <taxon>Phasmatodea</taxon>
        <taxon>Verophasmatodea</taxon>
        <taxon>Anareolatae</taxon>
        <taxon>Phasmatidae</taxon>
        <taxon>Eurycanthinae</taxon>
        <taxon>Dryococelus</taxon>
    </lineage>
</organism>
<sequence length="447" mass="50692">MSARIRTHDIPHAWQACYNKTLISGDSLEGCYHTSTFIFSPASETSPTPSGQLNPEDSDLFSLRIKYARFSPMIAGYPARRSAHLAEPGSRFSYVGRGSKCRTPSFNFLESLEFSSTNAMSLLHPRISLHVALERLSCTYGHLLRSLSVRSAPREEAAVGDALRTSDLERFSKLKIAVATEQLIQSEKFGKRNTMLDYTRQKAKLKYINRIRLERASQKQSSDTHKTPYDRVKRCRERKINKAYERVNVDVFTQNERPCPQLSHTPDTHKTPCNLVKRCRERKINIKASERVNLTNGRDVAAEYPHRWIGRVGPIPWPTCSPDLSPLDCLKNSVYSGQWLDTRGQLLQAITDSTNQLGIELAGMQWQHDMVGYNVSQYAYASTVSSCKDSRDEFFFRFNSSLIHQALQVRRVELGEVRRSSWPSSGSPTANPLFIASAVQMISDFTK</sequence>
<gene>
    <name evidence="1" type="ORF">PR048_024951</name>
</gene>
<comment type="caution">
    <text evidence="1">The sequence shown here is derived from an EMBL/GenBank/DDBJ whole genome shotgun (WGS) entry which is preliminary data.</text>
</comment>
<dbReference type="Proteomes" id="UP001159363">
    <property type="component" value="Chromosome 9"/>
</dbReference>
<reference evidence="1 2" key="1">
    <citation type="submission" date="2023-02" db="EMBL/GenBank/DDBJ databases">
        <title>LHISI_Scaffold_Assembly.</title>
        <authorList>
            <person name="Stuart O.P."/>
            <person name="Cleave R."/>
            <person name="Magrath M.J.L."/>
            <person name="Mikheyev A.S."/>
        </authorList>
    </citation>
    <scope>NUCLEOTIDE SEQUENCE [LARGE SCALE GENOMIC DNA]</scope>
    <source>
        <strain evidence="1">Daus_M_001</strain>
        <tissue evidence="1">Leg muscle</tissue>
    </source>
</reference>
<keyword evidence="2" id="KW-1185">Reference proteome</keyword>